<dbReference type="PANTHER" id="PTHR45712">
    <property type="entry name" value="AGAP008170-PA"/>
    <property type="match status" value="1"/>
</dbReference>
<evidence type="ECO:0000256" key="2">
    <source>
        <dbReference type="ARBA" id="ARBA00022737"/>
    </source>
</evidence>
<protein>
    <submittedName>
        <fullName evidence="5">Leucine-rich repeat-containing G-protein coupled receptor 6</fullName>
    </submittedName>
</protein>
<keyword evidence="4" id="KW-0472">Membrane</keyword>
<dbReference type="Gene3D" id="3.80.10.10">
    <property type="entry name" value="Ribonuclease Inhibitor"/>
    <property type="match status" value="1"/>
</dbReference>
<evidence type="ECO:0000256" key="4">
    <source>
        <dbReference type="SAM" id="Phobius"/>
    </source>
</evidence>
<dbReference type="OrthoDB" id="676979at2759"/>
<dbReference type="InterPro" id="IPR050333">
    <property type="entry name" value="SLRP"/>
</dbReference>
<evidence type="ECO:0000256" key="3">
    <source>
        <dbReference type="SAM" id="MobiDB-lite"/>
    </source>
</evidence>
<feature type="region of interest" description="Disordered" evidence="3">
    <location>
        <begin position="1"/>
        <end position="21"/>
    </location>
</feature>
<accession>A0A9Q1H0R7</accession>
<sequence length="521" mass="58099">MADVNQTLGGVQPSDEAGSGNLKVVVHQESGRSGKSKLVFDAHRSQQQCASPEEDNINGASPYMVRDVPKDSKTAHLNSDSKGTHLNRDSHTYFSSLIFYLVFFKFNFKKFNFKKFLFYSLLFLPVFFSYVRGEKNCDKVLTADDVEKDASNNLNFHNGGYKEIKDDAFANATAAGHLDISSNCLQTVAENAFDNLTNAHSINMGDNEFTCYPLALRRPDTLNKMRALKFEKNRISYLGEDVFKGKHALEHISFAQNQLEIIHNKALEPLFALITANFSINKLTFPPLLNLTRLSYLRQIDLRNCLLKTLGIGYYSSLPEVTSINITDEIMAVSMGAERVVMFLIGGNSETISCEENEQDILRSNVVINYNISCKDRNGNRLVLTGTNKVMSDVIGESTPMSSVIGESTPMSDVIVESTLMSNVIGESTPMSSVIGESTTLYANLQRALIHAIKSRNVFLALCVVLFSVVLFIVVLIIFLCWKGNLCQRSILKLWVGQKRSRQDPESAHCEENGLKMELKA</sequence>
<keyword evidence="2" id="KW-0677">Repeat</keyword>
<keyword evidence="6" id="KW-1185">Reference proteome</keyword>
<dbReference type="SUPFAM" id="SSF52058">
    <property type="entry name" value="L domain-like"/>
    <property type="match status" value="1"/>
</dbReference>
<evidence type="ECO:0000256" key="1">
    <source>
        <dbReference type="ARBA" id="ARBA00022614"/>
    </source>
</evidence>
<dbReference type="PANTHER" id="PTHR45712:SF22">
    <property type="entry name" value="INSULIN-LIKE GROWTH FACTOR-BINDING PROTEIN COMPLEX ACID LABILE SUBUNIT"/>
    <property type="match status" value="1"/>
</dbReference>
<dbReference type="Proteomes" id="UP001152320">
    <property type="component" value="Chromosome 15"/>
</dbReference>
<dbReference type="Pfam" id="PF13306">
    <property type="entry name" value="LRR_5"/>
    <property type="match status" value="2"/>
</dbReference>
<keyword evidence="4" id="KW-0812">Transmembrane</keyword>
<comment type="caution">
    <text evidence="5">The sequence shown here is derived from an EMBL/GenBank/DDBJ whole genome shotgun (WGS) entry which is preliminary data.</text>
</comment>
<dbReference type="EMBL" id="JAIZAY010000015">
    <property type="protein sequence ID" value="KAJ8028470.1"/>
    <property type="molecule type" value="Genomic_DNA"/>
</dbReference>
<dbReference type="InterPro" id="IPR032675">
    <property type="entry name" value="LRR_dom_sf"/>
</dbReference>
<keyword evidence="4" id="KW-1133">Transmembrane helix</keyword>
<dbReference type="InterPro" id="IPR026906">
    <property type="entry name" value="LRR_5"/>
</dbReference>
<dbReference type="AlphaFoldDB" id="A0A9Q1H0R7"/>
<organism evidence="5 6">
    <name type="scientific">Holothuria leucospilota</name>
    <name type="common">Black long sea cucumber</name>
    <name type="synonym">Mertensiothuria leucospilota</name>
    <dbReference type="NCBI Taxonomy" id="206669"/>
    <lineage>
        <taxon>Eukaryota</taxon>
        <taxon>Metazoa</taxon>
        <taxon>Echinodermata</taxon>
        <taxon>Eleutherozoa</taxon>
        <taxon>Echinozoa</taxon>
        <taxon>Holothuroidea</taxon>
        <taxon>Aspidochirotacea</taxon>
        <taxon>Aspidochirotida</taxon>
        <taxon>Holothuriidae</taxon>
        <taxon>Holothuria</taxon>
    </lineage>
</organism>
<evidence type="ECO:0000313" key="6">
    <source>
        <dbReference type="Proteomes" id="UP001152320"/>
    </source>
</evidence>
<reference evidence="5" key="1">
    <citation type="submission" date="2021-10" db="EMBL/GenBank/DDBJ databases">
        <title>Tropical sea cucumber genome reveals ecological adaptation and Cuvierian tubules defense mechanism.</title>
        <authorList>
            <person name="Chen T."/>
        </authorList>
    </citation>
    <scope>NUCLEOTIDE SEQUENCE</scope>
    <source>
        <strain evidence="5">Nanhai2018</strain>
        <tissue evidence="5">Muscle</tissue>
    </source>
</reference>
<gene>
    <name evidence="5" type="ORF">HOLleu_30706</name>
</gene>
<keyword evidence="1" id="KW-0433">Leucine-rich repeat</keyword>
<keyword evidence="5" id="KW-0675">Receptor</keyword>
<name>A0A9Q1H0R7_HOLLE</name>
<feature type="transmembrane region" description="Helical" evidence="4">
    <location>
        <begin position="458"/>
        <end position="482"/>
    </location>
</feature>
<evidence type="ECO:0000313" key="5">
    <source>
        <dbReference type="EMBL" id="KAJ8028470.1"/>
    </source>
</evidence>
<proteinExistence type="predicted"/>